<evidence type="ECO:0000313" key="6">
    <source>
        <dbReference type="Proteomes" id="UP001176521"/>
    </source>
</evidence>
<dbReference type="PANTHER" id="PTHR10539">
    <property type="entry name" value="26S PROTEASOME NON-ATPASE REGULATORY SUBUNIT 13"/>
    <property type="match status" value="1"/>
</dbReference>
<dbReference type="GO" id="GO:0008541">
    <property type="term" value="C:proteasome regulatory particle, lid subcomplex"/>
    <property type="evidence" value="ECO:0007669"/>
    <property type="project" value="TreeGrafter"/>
</dbReference>
<evidence type="ECO:0000313" key="5">
    <source>
        <dbReference type="EMBL" id="KAK0525377.1"/>
    </source>
</evidence>
<comment type="caution">
    <text evidence="5">The sequence shown here is derived from an EMBL/GenBank/DDBJ whole genome shotgun (WGS) entry which is preliminary data.</text>
</comment>
<keyword evidence="6" id="KW-1185">Reference proteome</keyword>
<evidence type="ECO:0000256" key="1">
    <source>
        <dbReference type="ARBA" id="ARBA00006207"/>
    </source>
</evidence>
<dbReference type="SUPFAM" id="SSF46785">
    <property type="entry name" value="Winged helix' DNA-binding domain"/>
    <property type="match status" value="1"/>
</dbReference>
<keyword evidence="2 5" id="KW-0647">Proteasome</keyword>
<dbReference type="GO" id="GO:0005198">
    <property type="term" value="F:structural molecule activity"/>
    <property type="evidence" value="ECO:0007669"/>
    <property type="project" value="TreeGrafter"/>
</dbReference>
<dbReference type="GO" id="GO:0005829">
    <property type="term" value="C:cytosol"/>
    <property type="evidence" value="ECO:0007669"/>
    <property type="project" value="TreeGrafter"/>
</dbReference>
<evidence type="ECO:0000259" key="4">
    <source>
        <dbReference type="PROSITE" id="PS50250"/>
    </source>
</evidence>
<proteinExistence type="inferred from homology"/>
<dbReference type="InterPro" id="IPR000717">
    <property type="entry name" value="PCI_dom"/>
</dbReference>
<dbReference type="SMART" id="SM00088">
    <property type="entry name" value="PINT"/>
    <property type="match status" value="1"/>
</dbReference>
<sequence length="467" mass="51860">MASSMDIDTASGTGASAASSSEAAAYAFLDSLPLASYPSVLRPYFPRFKTLRSKKLWYQLTLSIEELIALPESRLPEVKDAKGRQLLIGLYDDFVSAFGPSKLSPLRWVGIAVNVARQYPEPAQALAFLTDSVVAKTESGRRELEEDAEAKAKAKEGEAAAAKDGKEKEKEKAKDGASSSQQQQQQQGQARDDDDAYVFATMEAAHFKLILGDLEGTKAAMTRSARVLDTFDSVEHAVHAAYYRVSGDYYKAKAEYASYYKNSLLFLACVNIETDLGVEDRVQRAHDLSVSALLGDTIYNFGELLLHPILDSLKDTPHAWLSDLLFAFNAGDLGRFEALLPHLSSRDPLLASQTQFLRQKVCLMALIESVFKRSTDDRTLSFETIALETRLPVDEVEHLVMKALSLNLIRGTLDQHAQLARITWVQPRVLDRRQIEALQDRLNQWCTRVQSVAEFVKGQTPELFVTA</sequence>
<dbReference type="Proteomes" id="UP001176521">
    <property type="component" value="Unassembled WGS sequence"/>
</dbReference>
<dbReference type="AlphaFoldDB" id="A0AAN6G9Q0"/>
<dbReference type="PROSITE" id="PS50250">
    <property type="entry name" value="PCI"/>
    <property type="match status" value="1"/>
</dbReference>
<feature type="compositionally biased region" description="Basic and acidic residues" evidence="3">
    <location>
        <begin position="140"/>
        <end position="175"/>
    </location>
</feature>
<comment type="similarity">
    <text evidence="1">Belongs to the proteasome subunit S11 family.</text>
</comment>
<protein>
    <submittedName>
        <fullName evidence="5">26S proteasome regulatory subunit</fullName>
    </submittedName>
</protein>
<dbReference type="InterPro" id="IPR035298">
    <property type="entry name" value="PSMD13"/>
</dbReference>
<feature type="compositionally biased region" description="Low complexity" evidence="3">
    <location>
        <begin position="176"/>
        <end position="189"/>
    </location>
</feature>
<dbReference type="InterPro" id="IPR036390">
    <property type="entry name" value="WH_DNA-bd_sf"/>
</dbReference>
<evidence type="ECO:0000256" key="3">
    <source>
        <dbReference type="SAM" id="MobiDB-lite"/>
    </source>
</evidence>
<accession>A0AAN6G9Q0</accession>
<dbReference type="EMBL" id="JAPDMQ010000401">
    <property type="protein sequence ID" value="KAK0525377.1"/>
    <property type="molecule type" value="Genomic_DNA"/>
</dbReference>
<organism evidence="5 6">
    <name type="scientific">Tilletia horrida</name>
    <dbReference type="NCBI Taxonomy" id="155126"/>
    <lineage>
        <taxon>Eukaryota</taxon>
        <taxon>Fungi</taxon>
        <taxon>Dikarya</taxon>
        <taxon>Basidiomycota</taxon>
        <taxon>Ustilaginomycotina</taxon>
        <taxon>Exobasidiomycetes</taxon>
        <taxon>Tilletiales</taxon>
        <taxon>Tilletiaceae</taxon>
        <taxon>Tilletia</taxon>
    </lineage>
</organism>
<dbReference type="PANTHER" id="PTHR10539:SF0">
    <property type="entry name" value="26S PROTEASOME NON-ATPASE REGULATORY SUBUNIT 13"/>
    <property type="match status" value="1"/>
</dbReference>
<evidence type="ECO:0000256" key="2">
    <source>
        <dbReference type="ARBA" id="ARBA00022942"/>
    </source>
</evidence>
<gene>
    <name evidence="5" type="primary">RPN9</name>
    <name evidence="5" type="ORF">OC842_005521</name>
</gene>
<dbReference type="Pfam" id="PF01399">
    <property type="entry name" value="PCI"/>
    <property type="match status" value="1"/>
</dbReference>
<dbReference type="InterPro" id="IPR054179">
    <property type="entry name" value="PSD13_N"/>
</dbReference>
<dbReference type="GO" id="GO:0006511">
    <property type="term" value="P:ubiquitin-dependent protein catabolic process"/>
    <property type="evidence" value="ECO:0007669"/>
    <property type="project" value="TreeGrafter"/>
</dbReference>
<feature type="domain" description="PCI" evidence="4">
    <location>
        <begin position="258"/>
        <end position="427"/>
    </location>
</feature>
<dbReference type="GO" id="GO:0005634">
    <property type="term" value="C:nucleus"/>
    <property type="evidence" value="ECO:0007669"/>
    <property type="project" value="TreeGrafter"/>
</dbReference>
<reference evidence="5" key="1">
    <citation type="journal article" date="2023" name="PhytoFront">
        <title>Draft Genome Resources of Seven Strains of Tilletia horrida, Causal Agent of Kernel Smut of Rice.</title>
        <authorList>
            <person name="Khanal S."/>
            <person name="Antony Babu S."/>
            <person name="Zhou X.G."/>
        </authorList>
    </citation>
    <scope>NUCLEOTIDE SEQUENCE</scope>
    <source>
        <strain evidence="5">TX3</strain>
    </source>
</reference>
<name>A0AAN6G9Q0_9BASI</name>
<feature type="region of interest" description="Disordered" evidence="3">
    <location>
        <begin position="140"/>
        <end position="193"/>
    </location>
</feature>
<dbReference type="Pfam" id="PF22037">
    <property type="entry name" value="PSD13_N"/>
    <property type="match status" value="2"/>
</dbReference>